<evidence type="ECO:0000313" key="1">
    <source>
        <dbReference type="EMBL" id="KAG8053249.1"/>
    </source>
</evidence>
<protein>
    <submittedName>
        <fullName evidence="1">Uncharacterized protein</fullName>
    </submittedName>
</protein>
<accession>A0A8J5RTL6</accession>
<dbReference type="AlphaFoldDB" id="A0A8J5RTL6"/>
<organism evidence="1 2">
    <name type="scientific">Zizania palustris</name>
    <name type="common">Northern wild rice</name>
    <dbReference type="NCBI Taxonomy" id="103762"/>
    <lineage>
        <taxon>Eukaryota</taxon>
        <taxon>Viridiplantae</taxon>
        <taxon>Streptophyta</taxon>
        <taxon>Embryophyta</taxon>
        <taxon>Tracheophyta</taxon>
        <taxon>Spermatophyta</taxon>
        <taxon>Magnoliopsida</taxon>
        <taxon>Liliopsida</taxon>
        <taxon>Poales</taxon>
        <taxon>Poaceae</taxon>
        <taxon>BOP clade</taxon>
        <taxon>Oryzoideae</taxon>
        <taxon>Oryzeae</taxon>
        <taxon>Zizaniinae</taxon>
        <taxon>Zizania</taxon>
    </lineage>
</organism>
<reference evidence="1" key="2">
    <citation type="submission" date="2021-02" db="EMBL/GenBank/DDBJ databases">
        <authorList>
            <person name="Kimball J.A."/>
            <person name="Haas M.W."/>
            <person name="Macchietto M."/>
            <person name="Kono T."/>
            <person name="Duquette J."/>
            <person name="Shao M."/>
        </authorList>
    </citation>
    <scope>NUCLEOTIDE SEQUENCE</scope>
    <source>
        <tissue evidence="1">Fresh leaf tissue</tissue>
    </source>
</reference>
<proteinExistence type="predicted"/>
<comment type="caution">
    <text evidence="1">The sequence shown here is derived from an EMBL/GenBank/DDBJ whole genome shotgun (WGS) entry which is preliminary data.</text>
</comment>
<sequence length="125" mass="13054">MCCDSTSSSSSVPQSWLVVGGEAPLEQAGAHRGAAGSSSDTGSGVVLAALDESKLRCSYWNWLGTVALRVGENAAPQPWSAYCGERVVAAASSAEKSSSKFGSKTKKWQLIEIHILISGICGEKY</sequence>
<gene>
    <name evidence="1" type="ORF">GUJ93_ZPchr0001g29807</name>
</gene>
<dbReference type="Proteomes" id="UP000729402">
    <property type="component" value="Unassembled WGS sequence"/>
</dbReference>
<dbReference type="OrthoDB" id="1735926at2759"/>
<evidence type="ECO:0000313" key="2">
    <source>
        <dbReference type="Proteomes" id="UP000729402"/>
    </source>
</evidence>
<name>A0A8J5RTL6_ZIZPA</name>
<dbReference type="EMBL" id="JAAALK010000288">
    <property type="protein sequence ID" value="KAG8053249.1"/>
    <property type="molecule type" value="Genomic_DNA"/>
</dbReference>
<keyword evidence="2" id="KW-1185">Reference proteome</keyword>
<reference evidence="1" key="1">
    <citation type="journal article" date="2021" name="bioRxiv">
        <title>Whole Genome Assembly and Annotation of Northern Wild Rice, Zizania palustris L., Supports a Whole Genome Duplication in the Zizania Genus.</title>
        <authorList>
            <person name="Haas M."/>
            <person name="Kono T."/>
            <person name="Macchietto M."/>
            <person name="Millas R."/>
            <person name="McGilp L."/>
            <person name="Shao M."/>
            <person name="Duquette J."/>
            <person name="Hirsch C.N."/>
            <person name="Kimball J."/>
        </authorList>
    </citation>
    <scope>NUCLEOTIDE SEQUENCE</scope>
    <source>
        <tissue evidence="1">Fresh leaf tissue</tissue>
    </source>
</reference>